<evidence type="ECO:0000313" key="1">
    <source>
        <dbReference type="EMBL" id="SLM29740.1"/>
    </source>
</evidence>
<organism evidence="1 2">
    <name type="scientific">Desulfamplus magnetovallimortis</name>
    <dbReference type="NCBI Taxonomy" id="1246637"/>
    <lineage>
        <taxon>Bacteria</taxon>
        <taxon>Pseudomonadati</taxon>
        <taxon>Thermodesulfobacteriota</taxon>
        <taxon>Desulfobacteria</taxon>
        <taxon>Desulfobacterales</taxon>
        <taxon>Desulfobacteraceae</taxon>
        <taxon>Desulfamplus</taxon>
    </lineage>
</organism>
<sequence length="84" mass="9778">MNGFFNPFPPSSKESHKYYTSTTLQRHISLKTNSYKTIIIKTDSTANTEKRLILNSIRHNKYQYIFSVINIDVRLGIENFSSSM</sequence>
<gene>
    <name evidence="1" type="ORF">MTBBW1_1940067</name>
</gene>
<keyword evidence="2" id="KW-1185">Reference proteome</keyword>
<accession>A0A1W1HB84</accession>
<dbReference type="EMBL" id="FWEV01000106">
    <property type="protein sequence ID" value="SLM29740.1"/>
    <property type="molecule type" value="Genomic_DNA"/>
</dbReference>
<dbReference type="AlphaFoldDB" id="A0A1W1HB84"/>
<dbReference type="Proteomes" id="UP000191931">
    <property type="component" value="Unassembled WGS sequence"/>
</dbReference>
<evidence type="ECO:0000313" key="2">
    <source>
        <dbReference type="Proteomes" id="UP000191931"/>
    </source>
</evidence>
<protein>
    <submittedName>
        <fullName evidence="1">Uncharacterized protein</fullName>
    </submittedName>
</protein>
<name>A0A1W1HB84_9BACT</name>
<reference evidence="1 2" key="1">
    <citation type="submission" date="2017-03" db="EMBL/GenBank/DDBJ databases">
        <authorList>
            <person name="Afonso C.L."/>
            <person name="Miller P.J."/>
            <person name="Scott M.A."/>
            <person name="Spackman E."/>
            <person name="Goraichik I."/>
            <person name="Dimitrov K.M."/>
            <person name="Suarez D.L."/>
            <person name="Swayne D.E."/>
        </authorList>
    </citation>
    <scope>NUCLEOTIDE SEQUENCE [LARGE SCALE GENOMIC DNA]</scope>
    <source>
        <strain evidence="1">PRJEB14757</strain>
    </source>
</reference>
<proteinExistence type="predicted"/>